<dbReference type="GO" id="GO:0009103">
    <property type="term" value="P:lipopolysaccharide biosynthetic process"/>
    <property type="evidence" value="ECO:0007669"/>
    <property type="project" value="TreeGrafter"/>
</dbReference>
<dbReference type="EMBL" id="LAZR01026682">
    <property type="protein sequence ID" value="KKL67965.1"/>
    <property type="molecule type" value="Genomic_DNA"/>
</dbReference>
<name>A0A0F9GEU7_9ZZZZ</name>
<dbReference type="InterPro" id="IPR001296">
    <property type="entry name" value="Glyco_trans_1"/>
</dbReference>
<dbReference type="GO" id="GO:0016757">
    <property type="term" value="F:glycosyltransferase activity"/>
    <property type="evidence" value="ECO:0007669"/>
    <property type="project" value="InterPro"/>
</dbReference>
<gene>
    <name evidence="3" type="ORF">LCGC14_2129720</name>
</gene>
<dbReference type="Pfam" id="PF00534">
    <property type="entry name" value="Glycos_transf_1"/>
    <property type="match status" value="1"/>
</dbReference>
<evidence type="ECO:0000313" key="3">
    <source>
        <dbReference type="EMBL" id="KKL67965.1"/>
    </source>
</evidence>
<dbReference type="PANTHER" id="PTHR46401">
    <property type="entry name" value="GLYCOSYLTRANSFERASE WBBK-RELATED"/>
    <property type="match status" value="1"/>
</dbReference>
<feature type="domain" description="Glycosyl transferase family 1" evidence="2">
    <location>
        <begin position="272"/>
        <end position="349"/>
    </location>
</feature>
<reference evidence="3" key="1">
    <citation type="journal article" date="2015" name="Nature">
        <title>Complex archaea that bridge the gap between prokaryotes and eukaryotes.</title>
        <authorList>
            <person name="Spang A."/>
            <person name="Saw J.H."/>
            <person name="Jorgensen S.L."/>
            <person name="Zaremba-Niedzwiedzka K."/>
            <person name="Martijn J."/>
            <person name="Lind A.E."/>
            <person name="van Eijk R."/>
            <person name="Schleper C."/>
            <person name="Guy L."/>
            <person name="Ettema T.J."/>
        </authorList>
    </citation>
    <scope>NUCLEOTIDE SEQUENCE</scope>
</reference>
<protein>
    <recommendedName>
        <fullName evidence="2">Glycosyl transferase family 1 domain-containing protein</fullName>
    </recommendedName>
</protein>
<dbReference type="CDD" id="cd03801">
    <property type="entry name" value="GT4_PimA-like"/>
    <property type="match status" value="1"/>
</dbReference>
<feature type="non-terminal residue" evidence="3">
    <location>
        <position position="1"/>
    </location>
</feature>
<sequence length="401" mass="46248">CFYFSGLCDKQKQRVMIVPEAHFEDPIIKRIQKSCFKVYKRTSRVTGTIHSVRKVIKNALYKFTKKFNIDLIVAENCLAIPMNIPLGLALTEFIAETGIPTIAHHHDFYWERPRFYVNAVSDLLRMAFPPSLPSIQHAVINTEAERELSYRTGLSPFVIPNVLDFKKKPSGINHYNIDVRKDLGLKDDDIFILQPTRIVARKGIEHTVEVLSRLKNPGAKLVITHSAGDEGDAYEKRIRDYAKHLNVDLIIRPEIISDKRGRSPKGQKIYTLWDVYPHADLVSYPSTYEGFGNAFIEAIYFNKPILVNMYSSYVMDIKPYKFDVLEMEGYVTDDFIEKINDLLEKGPQAYEKQAEHNFALAARFFSYEVLRRKLRSILVNFEGIVEAIEPDSGRHTEEQPR</sequence>
<evidence type="ECO:0000256" key="1">
    <source>
        <dbReference type="ARBA" id="ARBA00022679"/>
    </source>
</evidence>
<proteinExistence type="predicted"/>
<evidence type="ECO:0000259" key="2">
    <source>
        <dbReference type="Pfam" id="PF00534"/>
    </source>
</evidence>
<organism evidence="3">
    <name type="scientific">marine sediment metagenome</name>
    <dbReference type="NCBI Taxonomy" id="412755"/>
    <lineage>
        <taxon>unclassified sequences</taxon>
        <taxon>metagenomes</taxon>
        <taxon>ecological metagenomes</taxon>
    </lineage>
</organism>
<dbReference type="AlphaFoldDB" id="A0A0F9GEU7"/>
<dbReference type="PANTHER" id="PTHR46401:SF2">
    <property type="entry name" value="GLYCOSYLTRANSFERASE WBBK-RELATED"/>
    <property type="match status" value="1"/>
</dbReference>
<accession>A0A0F9GEU7</accession>
<dbReference type="SUPFAM" id="SSF53756">
    <property type="entry name" value="UDP-Glycosyltransferase/glycogen phosphorylase"/>
    <property type="match status" value="1"/>
</dbReference>
<dbReference type="Gene3D" id="3.40.50.2000">
    <property type="entry name" value="Glycogen Phosphorylase B"/>
    <property type="match status" value="1"/>
</dbReference>
<comment type="caution">
    <text evidence="3">The sequence shown here is derived from an EMBL/GenBank/DDBJ whole genome shotgun (WGS) entry which is preliminary data.</text>
</comment>
<keyword evidence="1" id="KW-0808">Transferase</keyword>